<dbReference type="Proteomes" id="UP000801492">
    <property type="component" value="Unassembled WGS sequence"/>
</dbReference>
<dbReference type="AlphaFoldDB" id="A0A8K0FZL6"/>
<feature type="region of interest" description="Disordered" evidence="1">
    <location>
        <begin position="147"/>
        <end position="189"/>
    </location>
</feature>
<dbReference type="EMBL" id="VTPC01090971">
    <property type="protein sequence ID" value="KAF2880408.1"/>
    <property type="molecule type" value="Genomic_DNA"/>
</dbReference>
<dbReference type="OrthoDB" id="8192147at2759"/>
<accession>A0A8K0FZL6</accession>
<name>A0A8K0FZL6_IGNLU</name>
<sequence>MAAEGDSRSLSSGISIPQWMKSRITDTRLDFDESTFSPPENDDSFLYIRYPPVVTKKLKSPVVARKNTTAASNSNIGKFEVDLVNHTAPCKQYILKPGYQPTIDFTNPADVKIKSNGTDDGFKGEGAACGSSVIRVAHQMVSGKLINNSASVDQDPLRPKSFNPDKRRGSKSLPVTPMSSPQTSPKSRRRLANKYFTGPFVDNENHGGSWILQSLLSKRELSQSVGFIAEESTKGELEKAISDLRVNEPKPERKVKKEFRPKPSEFRELNFWSPTSM</sequence>
<comment type="caution">
    <text evidence="2">The sequence shown here is derived from an EMBL/GenBank/DDBJ whole genome shotgun (WGS) entry which is preliminary data.</text>
</comment>
<evidence type="ECO:0000313" key="2">
    <source>
        <dbReference type="EMBL" id="KAF2880408.1"/>
    </source>
</evidence>
<protein>
    <submittedName>
        <fullName evidence="2">Uncharacterized protein</fullName>
    </submittedName>
</protein>
<reference evidence="2" key="1">
    <citation type="submission" date="2019-08" db="EMBL/GenBank/DDBJ databases">
        <title>The genome of the North American firefly Photinus pyralis.</title>
        <authorList>
            <consortium name="Photinus pyralis genome working group"/>
            <person name="Fallon T.R."/>
            <person name="Sander Lower S.E."/>
            <person name="Weng J.-K."/>
        </authorList>
    </citation>
    <scope>NUCLEOTIDE SEQUENCE</scope>
    <source>
        <strain evidence="2">TRF0915ILg1</strain>
        <tissue evidence="2">Whole body</tissue>
    </source>
</reference>
<evidence type="ECO:0000256" key="1">
    <source>
        <dbReference type="SAM" id="MobiDB-lite"/>
    </source>
</evidence>
<feature type="compositionally biased region" description="Basic and acidic residues" evidence="1">
    <location>
        <begin position="155"/>
        <end position="167"/>
    </location>
</feature>
<evidence type="ECO:0000313" key="3">
    <source>
        <dbReference type="Proteomes" id="UP000801492"/>
    </source>
</evidence>
<organism evidence="2 3">
    <name type="scientific">Ignelater luminosus</name>
    <name type="common">Cucubano</name>
    <name type="synonym">Pyrophorus luminosus</name>
    <dbReference type="NCBI Taxonomy" id="2038154"/>
    <lineage>
        <taxon>Eukaryota</taxon>
        <taxon>Metazoa</taxon>
        <taxon>Ecdysozoa</taxon>
        <taxon>Arthropoda</taxon>
        <taxon>Hexapoda</taxon>
        <taxon>Insecta</taxon>
        <taxon>Pterygota</taxon>
        <taxon>Neoptera</taxon>
        <taxon>Endopterygota</taxon>
        <taxon>Coleoptera</taxon>
        <taxon>Polyphaga</taxon>
        <taxon>Elateriformia</taxon>
        <taxon>Elateroidea</taxon>
        <taxon>Elateridae</taxon>
        <taxon>Agrypninae</taxon>
        <taxon>Pyrophorini</taxon>
        <taxon>Ignelater</taxon>
    </lineage>
</organism>
<proteinExistence type="predicted"/>
<keyword evidence="3" id="KW-1185">Reference proteome</keyword>
<gene>
    <name evidence="2" type="ORF">ILUMI_25765</name>
</gene>